<sequence>MEPLKVALPAALAGPVSEDVGDAAEIVAWDGEPPVPAHVTDVTVWVPSYPGGVDDGTVTDSLRGLPRLRVLQLLSAGVEPWPRLVPSGVTLCSGRSIHGASTAELAVAGLLAVLRDLPLYLRQQQHRDWTPHQPRTVAGRRVLVLGAGDIGQRVAAALGALDAEVLLVARRSRPGVLTLEQVPEILPTVDAVVVTLPHTDETAGLVDRSFLAALADGAVVVNVARGAVVDTSALTAEVSAGRLRAALDVTDPEPLPTEHPLWGLSGVLLTPHVGGGATGWELRARRLLTEQLTRLRDGAELLNVVTHGY</sequence>
<accession>A0A6J4MRY9</accession>
<dbReference type="GO" id="GO:0004617">
    <property type="term" value="F:phosphoglycerate dehydrogenase activity"/>
    <property type="evidence" value="ECO:0007669"/>
    <property type="project" value="UniProtKB-EC"/>
</dbReference>
<dbReference type="Pfam" id="PF02826">
    <property type="entry name" value="2-Hacid_dh_C"/>
    <property type="match status" value="1"/>
</dbReference>
<feature type="domain" description="D-isomer specific 2-hydroxyacid dehydrogenase NAD-binding" evidence="3">
    <location>
        <begin position="108"/>
        <end position="274"/>
    </location>
</feature>
<dbReference type="EC" id="1.1.1.95" evidence="4"/>
<dbReference type="PANTHER" id="PTHR43333">
    <property type="entry name" value="2-HACID_DH_C DOMAIN-CONTAINING PROTEIN"/>
    <property type="match status" value="1"/>
</dbReference>
<gene>
    <name evidence="4" type="ORF">AVDCRST_MAG34-3080</name>
</gene>
<reference evidence="4" key="1">
    <citation type="submission" date="2020-02" db="EMBL/GenBank/DDBJ databases">
        <authorList>
            <person name="Meier V. D."/>
        </authorList>
    </citation>
    <scope>NUCLEOTIDE SEQUENCE</scope>
    <source>
        <strain evidence="4">AVDCRST_MAG34</strain>
    </source>
</reference>
<keyword evidence="2" id="KW-0520">NAD</keyword>
<keyword evidence="1 4" id="KW-0560">Oxidoreductase</keyword>
<name>A0A6J4MRY9_9ACTN</name>
<evidence type="ECO:0000256" key="1">
    <source>
        <dbReference type="ARBA" id="ARBA00023002"/>
    </source>
</evidence>
<dbReference type="InterPro" id="IPR036291">
    <property type="entry name" value="NAD(P)-bd_dom_sf"/>
</dbReference>
<dbReference type="InterPro" id="IPR006140">
    <property type="entry name" value="D-isomer_DH_NAD-bd"/>
</dbReference>
<dbReference type="InterPro" id="IPR029753">
    <property type="entry name" value="D-isomer_DH_CS"/>
</dbReference>
<evidence type="ECO:0000256" key="2">
    <source>
        <dbReference type="ARBA" id="ARBA00023027"/>
    </source>
</evidence>
<dbReference type="GO" id="GO:0051287">
    <property type="term" value="F:NAD binding"/>
    <property type="evidence" value="ECO:0007669"/>
    <property type="project" value="InterPro"/>
</dbReference>
<dbReference type="PROSITE" id="PS00671">
    <property type="entry name" value="D_2_HYDROXYACID_DH_3"/>
    <property type="match status" value="1"/>
</dbReference>
<dbReference type="PANTHER" id="PTHR43333:SF1">
    <property type="entry name" value="D-ISOMER SPECIFIC 2-HYDROXYACID DEHYDROGENASE NAD-BINDING DOMAIN-CONTAINING PROTEIN"/>
    <property type="match status" value="1"/>
</dbReference>
<evidence type="ECO:0000313" key="4">
    <source>
        <dbReference type="EMBL" id="CAA9367206.1"/>
    </source>
</evidence>
<proteinExistence type="predicted"/>
<dbReference type="SUPFAM" id="SSF51735">
    <property type="entry name" value="NAD(P)-binding Rossmann-fold domains"/>
    <property type="match status" value="1"/>
</dbReference>
<protein>
    <submittedName>
        <fullName evidence="4">D-3-phosphoglycerate dehydrogenase</fullName>
        <ecNumber evidence="4">1.1.1.95</ecNumber>
    </submittedName>
</protein>
<evidence type="ECO:0000259" key="3">
    <source>
        <dbReference type="Pfam" id="PF02826"/>
    </source>
</evidence>
<organism evidence="4">
    <name type="scientific">uncultured Nocardioidaceae bacterium</name>
    <dbReference type="NCBI Taxonomy" id="253824"/>
    <lineage>
        <taxon>Bacteria</taxon>
        <taxon>Bacillati</taxon>
        <taxon>Actinomycetota</taxon>
        <taxon>Actinomycetes</taxon>
        <taxon>Propionibacteriales</taxon>
        <taxon>Nocardioidaceae</taxon>
        <taxon>environmental samples</taxon>
    </lineage>
</organism>
<dbReference type="AlphaFoldDB" id="A0A6J4MRY9"/>
<dbReference type="Gene3D" id="3.40.50.720">
    <property type="entry name" value="NAD(P)-binding Rossmann-like Domain"/>
    <property type="match status" value="2"/>
</dbReference>
<dbReference type="EMBL" id="CADCUI010000087">
    <property type="protein sequence ID" value="CAA9367206.1"/>
    <property type="molecule type" value="Genomic_DNA"/>
</dbReference>